<gene>
    <name evidence="3" type="ORF">SAMN02927925_00051</name>
</gene>
<dbReference type="Gene3D" id="3.30.530.20">
    <property type="match status" value="1"/>
</dbReference>
<dbReference type="Pfam" id="PF08327">
    <property type="entry name" value="AHSA1"/>
    <property type="match status" value="1"/>
</dbReference>
<reference evidence="3 4" key="1">
    <citation type="submission" date="2016-10" db="EMBL/GenBank/DDBJ databases">
        <authorList>
            <person name="de Groot N.N."/>
        </authorList>
    </citation>
    <scope>NUCLEOTIDE SEQUENCE [LARGE SCALE GENOMIC DNA]</scope>
    <source>
        <strain evidence="3 4">CGMCC 1.3801</strain>
    </source>
</reference>
<evidence type="ECO:0000313" key="3">
    <source>
        <dbReference type="EMBL" id="SCW99877.1"/>
    </source>
</evidence>
<dbReference type="InterPro" id="IPR013538">
    <property type="entry name" value="ASHA1/2-like_C"/>
</dbReference>
<dbReference type="RefSeq" id="WP_023575144.1">
    <property type="nucleotide sequence ID" value="NZ_CBCSBQ010000013.1"/>
</dbReference>
<accession>A0A1G4V1R8</accession>
<dbReference type="InterPro" id="IPR023393">
    <property type="entry name" value="START-like_dom_sf"/>
</dbReference>
<name>A0A1G4V1R8_9FLAO</name>
<feature type="domain" description="Activator of Hsp90 ATPase homologue 1/2-like C-terminal" evidence="2">
    <location>
        <begin position="16"/>
        <end position="138"/>
    </location>
</feature>
<comment type="similarity">
    <text evidence="1">Belongs to the AHA1 family.</text>
</comment>
<proteinExistence type="inferred from homology"/>
<protein>
    <submittedName>
        <fullName evidence="3">Uncharacterized conserved protein YndB, AHSA1/START domain</fullName>
    </submittedName>
</protein>
<evidence type="ECO:0000313" key="4">
    <source>
        <dbReference type="Proteomes" id="UP000182124"/>
    </source>
</evidence>
<dbReference type="EMBL" id="FMTY01000001">
    <property type="protein sequence ID" value="SCW99877.1"/>
    <property type="molecule type" value="Genomic_DNA"/>
</dbReference>
<evidence type="ECO:0000256" key="1">
    <source>
        <dbReference type="ARBA" id="ARBA00006817"/>
    </source>
</evidence>
<dbReference type="STRING" id="329186.SAMN02927925_00051"/>
<sequence>MTTTTKTPITVKATINAPLDKVWKCWTNPEHIIHWNYASDDWHTPKAINDLRPNGKFNYRMEAKDGSFGFDFEGTYTTVKNNELIEYFLDDGRKVEIRFDANDDTTVVTETFDPENENSLELQQNGWQAILNNFKKYTETV</sequence>
<dbReference type="AlphaFoldDB" id="A0A1G4V1R8"/>
<dbReference type="SUPFAM" id="SSF55961">
    <property type="entry name" value="Bet v1-like"/>
    <property type="match status" value="1"/>
</dbReference>
<dbReference type="eggNOG" id="COG3832">
    <property type="taxonomic scope" value="Bacteria"/>
</dbReference>
<dbReference type="Proteomes" id="UP000182124">
    <property type="component" value="Unassembled WGS sequence"/>
</dbReference>
<dbReference type="CDD" id="cd08897">
    <property type="entry name" value="SRPBCC_CalC_Aha1-like_4"/>
    <property type="match status" value="1"/>
</dbReference>
<organism evidence="3 4">
    <name type="scientific">Flavobacterium saliperosum</name>
    <dbReference type="NCBI Taxonomy" id="329186"/>
    <lineage>
        <taxon>Bacteria</taxon>
        <taxon>Pseudomonadati</taxon>
        <taxon>Bacteroidota</taxon>
        <taxon>Flavobacteriia</taxon>
        <taxon>Flavobacteriales</taxon>
        <taxon>Flavobacteriaceae</taxon>
        <taxon>Flavobacterium</taxon>
    </lineage>
</organism>
<evidence type="ECO:0000259" key="2">
    <source>
        <dbReference type="Pfam" id="PF08327"/>
    </source>
</evidence>